<dbReference type="Pfam" id="PF12697">
    <property type="entry name" value="Abhydrolase_6"/>
    <property type="match status" value="1"/>
</dbReference>
<name>A0A7X4VWI9_9GAMM</name>
<comment type="caution">
    <text evidence="2">The sequence shown here is derived from an EMBL/GenBank/DDBJ whole genome shotgun (WGS) entry which is preliminary data.</text>
</comment>
<organism evidence="2 3">
    <name type="scientific">Halomonas icarae</name>
    <dbReference type="NCBI Taxonomy" id="2691040"/>
    <lineage>
        <taxon>Bacteria</taxon>
        <taxon>Pseudomonadati</taxon>
        <taxon>Pseudomonadota</taxon>
        <taxon>Gammaproteobacteria</taxon>
        <taxon>Oceanospirillales</taxon>
        <taxon>Halomonadaceae</taxon>
        <taxon>Halomonas</taxon>
    </lineage>
</organism>
<proteinExistence type="predicted"/>
<dbReference type="SUPFAM" id="SSF53474">
    <property type="entry name" value="alpha/beta-Hydrolases"/>
    <property type="match status" value="1"/>
</dbReference>
<dbReference type="EMBL" id="WUTS01000001">
    <property type="protein sequence ID" value="NAW11487.1"/>
    <property type="molecule type" value="Genomic_DNA"/>
</dbReference>
<dbReference type="AlphaFoldDB" id="A0A7X4VWI9"/>
<keyword evidence="2" id="KW-0378">Hydrolase</keyword>
<reference evidence="2 3" key="1">
    <citation type="submission" date="2019-12" db="EMBL/GenBank/DDBJ databases">
        <title>Draft genome sequencing of Halomonas icarensis D1-1.</title>
        <authorList>
            <person name="Pandiyan K."/>
            <person name="Kushwaha P."/>
            <person name="Gowdham M."/>
            <person name="Chakdar H."/>
            <person name="Singh A."/>
            <person name="Kumar M."/>
            <person name="Saxena A.K."/>
        </authorList>
    </citation>
    <scope>NUCLEOTIDE SEQUENCE [LARGE SCALE GENOMIC DNA]</scope>
    <source>
        <strain evidence="2 3">D1-1</strain>
    </source>
</reference>
<dbReference type="Proteomes" id="UP000448235">
    <property type="component" value="Unassembled WGS sequence"/>
</dbReference>
<dbReference type="PANTHER" id="PTHR43194">
    <property type="entry name" value="HYDROLASE ALPHA/BETA FOLD FAMILY"/>
    <property type="match status" value="1"/>
</dbReference>
<sequence>MIRLVLLSGWGIDARVWQPLAPIWPAGVTIETPDWPGYGAQPALEHPADLEALAGAFIDDLPRDAVWVGWSLGGMLATTLLGLASTALPPPRGLIQIGMGPRFCHPEGVTQQELGRFRRAFARDPNATLAHFRRWMLRGEASPRDAYRHLLDLLGEGPPPDLTSLAAGLQWLAELDNSRPLAEPPCPMRLLSGTDDPLLPATRRQDADHTIDGAGHCPMLSRPATLVTTLIELSRECLGSRSAANLEVLP</sequence>
<dbReference type="Gene3D" id="3.40.50.1820">
    <property type="entry name" value="alpha/beta hydrolase"/>
    <property type="match status" value="1"/>
</dbReference>
<dbReference type="RefSeq" id="WP_161422286.1">
    <property type="nucleotide sequence ID" value="NZ_JARWMY010000002.1"/>
</dbReference>
<dbReference type="PANTHER" id="PTHR43194:SF5">
    <property type="entry name" value="PIMELOYL-[ACYL-CARRIER PROTEIN] METHYL ESTER ESTERASE"/>
    <property type="match status" value="1"/>
</dbReference>
<evidence type="ECO:0000313" key="3">
    <source>
        <dbReference type="Proteomes" id="UP000448235"/>
    </source>
</evidence>
<feature type="domain" description="AB hydrolase-1" evidence="1">
    <location>
        <begin position="4"/>
        <end position="227"/>
    </location>
</feature>
<gene>
    <name evidence="2" type="ORF">GRB80_01365</name>
</gene>
<accession>A0A7X4VWI9</accession>
<evidence type="ECO:0000313" key="2">
    <source>
        <dbReference type="EMBL" id="NAW11487.1"/>
    </source>
</evidence>
<keyword evidence="3" id="KW-1185">Reference proteome</keyword>
<evidence type="ECO:0000259" key="1">
    <source>
        <dbReference type="Pfam" id="PF12697"/>
    </source>
</evidence>
<dbReference type="InterPro" id="IPR050228">
    <property type="entry name" value="Carboxylesterase_BioH"/>
</dbReference>
<dbReference type="GO" id="GO:0016787">
    <property type="term" value="F:hydrolase activity"/>
    <property type="evidence" value="ECO:0007669"/>
    <property type="project" value="UniProtKB-KW"/>
</dbReference>
<dbReference type="InterPro" id="IPR029058">
    <property type="entry name" value="AB_hydrolase_fold"/>
</dbReference>
<protein>
    <submittedName>
        <fullName evidence="2">Alpha/beta fold hydrolase</fullName>
    </submittedName>
</protein>
<dbReference type="InterPro" id="IPR000073">
    <property type="entry name" value="AB_hydrolase_1"/>
</dbReference>